<evidence type="ECO:0000313" key="1">
    <source>
        <dbReference type="EMBL" id="KAH3806202.1"/>
    </source>
</evidence>
<dbReference type="Proteomes" id="UP000828390">
    <property type="component" value="Unassembled WGS sequence"/>
</dbReference>
<reference evidence="1" key="1">
    <citation type="journal article" date="2019" name="bioRxiv">
        <title>The Genome of the Zebra Mussel, Dreissena polymorpha: A Resource for Invasive Species Research.</title>
        <authorList>
            <person name="McCartney M.A."/>
            <person name="Auch B."/>
            <person name="Kono T."/>
            <person name="Mallez S."/>
            <person name="Zhang Y."/>
            <person name="Obille A."/>
            <person name="Becker A."/>
            <person name="Abrahante J.E."/>
            <person name="Garbe J."/>
            <person name="Badalamenti J.P."/>
            <person name="Herman A."/>
            <person name="Mangelson H."/>
            <person name="Liachko I."/>
            <person name="Sullivan S."/>
            <person name="Sone E.D."/>
            <person name="Koren S."/>
            <person name="Silverstein K.A.T."/>
            <person name="Beckman K.B."/>
            <person name="Gohl D.M."/>
        </authorList>
    </citation>
    <scope>NUCLEOTIDE SEQUENCE</scope>
    <source>
        <strain evidence="1">Duluth1</strain>
        <tissue evidence="1">Whole animal</tissue>
    </source>
</reference>
<sequence>MKFLVTGVYRSVFPSNDFDSSQSVVSSNGLKWTPFVLIRNVYANVRSSQNCNARDVTGCEQVHLNVRFEVPGPASRLMSFIIF</sequence>
<proteinExistence type="predicted"/>
<protein>
    <submittedName>
        <fullName evidence="1">Uncharacterized protein</fullName>
    </submittedName>
</protein>
<dbReference type="EMBL" id="JAIWYP010000006">
    <property type="protein sequence ID" value="KAH3806202.1"/>
    <property type="molecule type" value="Genomic_DNA"/>
</dbReference>
<reference evidence="1" key="2">
    <citation type="submission" date="2020-11" db="EMBL/GenBank/DDBJ databases">
        <authorList>
            <person name="McCartney M.A."/>
            <person name="Auch B."/>
            <person name="Kono T."/>
            <person name="Mallez S."/>
            <person name="Becker A."/>
            <person name="Gohl D.M."/>
            <person name="Silverstein K.A.T."/>
            <person name="Koren S."/>
            <person name="Bechman K.B."/>
            <person name="Herman A."/>
            <person name="Abrahante J.E."/>
            <person name="Garbe J."/>
        </authorList>
    </citation>
    <scope>NUCLEOTIDE SEQUENCE</scope>
    <source>
        <strain evidence="1">Duluth1</strain>
        <tissue evidence="1">Whole animal</tissue>
    </source>
</reference>
<organism evidence="1 2">
    <name type="scientific">Dreissena polymorpha</name>
    <name type="common">Zebra mussel</name>
    <name type="synonym">Mytilus polymorpha</name>
    <dbReference type="NCBI Taxonomy" id="45954"/>
    <lineage>
        <taxon>Eukaryota</taxon>
        <taxon>Metazoa</taxon>
        <taxon>Spiralia</taxon>
        <taxon>Lophotrochozoa</taxon>
        <taxon>Mollusca</taxon>
        <taxon>Bivalvia</taxon>
        <taxon>Autobranchia</taxon>
        <taxon>Heteroconchia</taxon>
        <taxon>Euheterodonta</taxon>
        <taxon>Imparidentia</taxon>
        <taxon>Neoheterodontei</taxon>
        <taxon>Myida</taxon>
        <taxon>Dreissenoidea</taxon>
        <taxon>Dreissenidae</taxon>
        <taxon>Dreissena</taxon>
    </lineage>
</organism>
<dbReference type="AlphaFoldDB" id="A0A9D4FXC4"/>
<evidence type="ECO:0000313" key="2">
    <source>
        <dbReference type="Proteomes" id="UP000828390"/>
    </source>
</evidence>
<accession>A0A9D4FXC4</accession>
<comment type="caution">
    <text evidence="1">The sequence shown here is derived from an EMBL/GenBank/DDBJ whole genome shotgun (WGS) entry which is preliminary data.</text>
</comment>
<keyword evidence="2" id="KW-1185">Reference proteome</keyword>
<gene>
    <name evidence="1" type="ORF">DPMN_134519</name>
</gene>
<name>A0A9D4FXC4_DREPO</name>